<gene>
    <name evidence="1" type="ordered locus">syc0524_d</name>
</gene>
<evidence type="ECO:0000313" key="2">
    <source>
        <dbReference type="Proteomes" id="UP000001175"/>
    </source>
</evidence>
<reference evidence="1 2" key="1">
    <citation type="journal article" date="2007" name="Photosyn. Res.">
        <title>Complete nucleotide sequence of the freshwater unicellular cyanobacterium Synechococcus elongatus PCC 6301 chromosome: gene content and organization.</title>
        <authorList>
            <person name="Sugita C."/>
            <person name="Ogata K."/>
            <person name="Shikata M."/>
            <person name="Jikuya H."/>
            <person name="Takano J."/>
            <person name="Furumichi M."/>
            <person name="Kanehisa M."/>
            <person name="Omata T."/>
            <person name="Sugiura M."/>
            <person name="Sugita M."/>
        </authorList>
    </citation>
    <scope>NUCLEOTIDE SEQUENCE [LARGE SCALE GENOMIC DNA]</scope>
    <source>
        <strain evidence="2">ATCC 27144 / PCC 6301 / SAUG 1402/1</strain>
    </source>
</reference>
<protein>
    <recommendedName>
        <fullName evidence="3">DUF1350 domain-containing protein</fullName>
    </recommendedName>
</protein>
<dbReference type="AlphaFoldDB" id="A0A0H3K3L9"/>
<dbReference type="InterPro" id="IPR010765">
    <property type="entry name" value="DUF1350"/>
</dbReference>
<dbReference type="eggNOG" id="COG1073">
    <property type="taxonomic scope" value="Bacteria"/>
</dbReference>
<dbReference type="PANTHER" id="PTHR34127:SF1">
    <property type="entry name" value="OS04G0405600 PROTEIN"/>
    <property type="match status" value="1"/>
</dbReference>
<organism evidence="1 2">
    <name type="scientific">Synechococcus sp. (strain ATCC 27144 / PCC 6301 / SAUG 1402/1)</name>
    <name type="common">Anacystis nidulans</name>
    <dbReference type="NCBI Taxonomy" id="269084"/>
    <lineage>
        <taxon>Bacteria</taxon>
        <taxon>Bacillati</taxon>
        <taxon>Cyanobacteriota</taxon>
        <taxon>Cyanophyceae</taxon>
        <taxon>Synechococcales</taxon>
        <taxon>Synechococcaceae</taxon>
        <taxon>Synechococcus</taxon>
    </lineage>
</organism>
<dbReference type="EMBL" id="AP008231">
    <property type="protein sequence ID" value="BAD78714.1"/>
    <property type="molecule type" value="Genomic_DNA"/>
</dbReference>
<sequence>MATPLWQTIYNNAVLLPESPKAIVHFLGGAFIAAAPQVTYRRLLEGLGDRGFAVIATPFINTFDHTTLADEVGRSYRLAYERLLALGLISPELPIFGVGHSMGSKLHLLMGCAQTSDRRGNVLLAFNNYSARRSIPLLGQLAPALDVTVEFSPSPARTLRLIRDRYSVANNLLVKFRNDEIDQTRDLIGALRDRFPETSEWLRLSGNHLTPVGQSLPQQTGLAWLDGVSQLASRELGRDLEVVTTAIADWCDRQLTAPATVV</sequence>
<dbReference type="Proteomes" id="UP000001175">
    <property type="component" value="Chromosome"/>
</dbReference>
<dbReference type="Pfam" id="PF07082">
    <property type="entry name" value="DUF1350"/>
    <property type="match status" value="1"/>
</dbReference>
<dbReference type="KEGG" id="syc:syc0524_d"/>
<dbReference type="GeneID" id="72429875"/>
<name>A0A0H3K3L9_SYNP6</name>
<dbReference type="SUPFAM" id="SSF53474">
    <property type="entry name" value="alpha/beta-Hydrolases"/>
    <property type="match status" value="1"/>
</dbReference>
<dbReference type="ESTHER" id="syne7-q31pg7">
    <property type="family name" value="Duf_1350"/>
</dbReference>
<dbReference type="RefSeq" id="WP_011242836.1">
    <property type="nucleotide sequence ID" value="NC_006576.1"/>
</dbReference>
<evidence type="ECO:0000313" key="1">
    <source>
        <dbReference type="EMBL" id="BAD78714.1"/>
    </source>
</evidence>
<dbReference type="InterPro" id="IPR029058">
    <property type="entry name" value="AB_hydrolase_fold"/>
</dbReference>
<accession>A0A0H3K3L9</accession>
<proteinExistence type="predicted"/>
<dbReference type="SMR" id="A0A0H3K3L9"/>
<dbReference type="Gene3D" id="3.40.50.1820">
    <property type="entry name" value="alpha/beta hydrolase"/>
    <property type="match status" value="1"/>
</dbReference>
<evidence type="ECO:0008006" key="3">
    <source>
        <dbReference type="Google" id="ProtNLM"/>
    </source>
</evidence>
<dbReference type="PANTHER" id="PTHR34127">
    <property type="entry name" value="OS04G0405600 PROTEIN"/>
    <property type="match status" value="1"/>
</dbReference>